<dbReference type="PATRIC" id="fig|1172190.3.peg.2133"/>
<comment type="caution">
    <text evidence="1">The sequence shown here is derived from an EMBL/GenBank/DDBJ whole genome shotgun (WGS) entry which is preliminary data.</text>
</comment>
<dbReference type="OrthoDB" id="9805604at2"/>
<dbReference type="SUPFAM" id="SSF53448">
    <property type="entry name" value="Nucleotide-diphospho-sugar transferases"/>
    <property type="match status" value="1"/>
</dbReference>
<reference evidence="1 2" key="1">
    <citation type="submission" date="2013-07" db="EMBL/GenBank/DDBJ databases">
        <title>Sulfurimonas hongkongensis AST-10 Genome Sequencing.</title>
        <authorList>
            <person name="Cai L."/>
            <person name="Zhang T."/>
        </authorList>
    </citation>
    <scope>NUCLEOTIDE SEQUENCE [LARGE SCALE GENOMIC DNA]</scope>
    <source>
        <strain evidence="1 2">AST-10</strain>
    </source>
</reference>
<evidence type="ECO:0000313" key="2">
    <source>
        <dbReference type="Proteomes" id="UP000015520"/>
    </source>
</evidence>
<protein>
    <recommendedName>
        <fullName evidence="3">Acylneuraminate cytidylyltransferase</fullName>
    </recommendedName>
</protein>
<name>T0KCG1_9BACT</name>
<sequence length="230" mass="26597">MKKAILIQARLSSTRFPNKMMHELNNCSLIEYVYNRCKNSTIANQVIVITSNDLTDDPLYDLCIKKQIPVFRGNLHDVLHRYIEASKFYNVDIICRVCGDSPFVDIGAIDTMFNEVEEKQLDYMCASQTINGFISEIVTSRALNDIYSCDIDRNDKEHVTRYIKNNKKLFKCRELKLGFENKKLNFHPLTVDYPKDLYVVNLVAKELLGYSFSSKDIVDILTNSKVQNDL</sequence>
<organism evidence="1 2">
    <name type="scientific">Sulfurimonas hongkongensis</name>
    <dbReference type="NCBI Taxonomy" id="1172190"/>
    <lineage>
        <taxon>Bacteria</taxon>
        <taxon>Pseudomonadati</taxon>
        <taxon>Campylobacterota</taxon>
        <taxon>Epsilonproteobacteria</taxon>
        <taxon>Campylobacterales</taxon>
        <taxon>Sulfurimonadaceae</taxon>
        <taxon>Sulfurimonas</taxon>
    </lineage>
</organism>
<dbReference type="AlphaFoldDB" id="T0KCG1"/>
<dbReference type="RefSeq" id="WP_021288447.1">
    <property type="nucleotide sequence ID" value="NZ_AUPZ01000019.1"/>
</dbReference>
<dbReference type="InterPro" id="IPR029044">
    <property type="entry name" value="Nucleotide-diphossugar_trans"/>
</dbReference>
<keyword evidence="2" id="KW-1185">Reference proteome</keyword>
<dbReference type="EMBL" id="AUPZ01000019">
    <property type="protein sequence ID" value="EQB34414.1"/>
    <property type="molecule type" value="Genomic_DNA"/>
</dbReference>
<dbReference type="eggNOG" id="COG1861">
    <property type="taxonomic scope" value="Bacteria"/>
</dbReference>
<gene>
    <name evidence="1" type="ORF">M947_11065</name>
</gene>
<dbReference type="PANTHER" id="PTHR42866">
    <property type="entry name" value="3-DEOXY-MANNO-OCTULOSONATE CYTIDYLYLTRANSFERASE"/>
    <property type="match status" value="1"/>
</dbReference>
<dbReference type="Proteomes" id="UP000015520">
    <property type="component" value="Unassembled WGS sequence"/>
</dbReference>
<dbReference type="GO" id="GO:0005829">
    <property type="term" value="C:cytosol"/>
    <property type="evidence" value="ECO:0007669"/>
    <property type="project" value="TreeGrafter"/>
</dbReference>
<evidence type="ECO:0000313" key="1">
    <source>
        <dbReference type="EMBL" id="EQB34414.1"/>
    </source>
</evidence>
<evidence type="ECO:0008006" key="3">
    <source>
        <dbReference type="Google" id="ProtNLM"/>
    </source>
</evidence>
<dbReference type="Gene3D" id="3.90.550.10">
    <property type="entry name" value="Spore Coat Polysaccharide Biosynthesis Protein SpsA, Chain A"/>
    <property type="match status" value="1"/>
</dbReference>
<dbReference type="PANTHER" id="PTHR42866:SF1">
    <property type="entry name" value="SPORE COAT POLYSACCHARIDE BIOSYNTHESIS PROTEIN SPSF"/>
    <property type="match status" value="1"/>
</dbReference>
<dbReference type="Pfam" id="PF02348">
    <property type="entry name" value="CTP_transf_3"/>
    <property type="match status" value="1"/>
</dbReference>
<proteinExistence type="predicted"/>
<dbReference type="STRING" id="1172190.M947_11065"/>
<accession>T0KCG1</accession>
<dbReference type="InterPro" id="IPR003329">
    <property type="entry name" value="Cytidylyl_trans"/>
</dbReference>